<dbReference type="GO" id="GO:0042121">
    <property type="term" value="P:alginic acid biosynthetic process"/>
    <property type="evidence" value="ECO:0007669"/>
    <property type="project" value="UniProtKB-UniPathway"/>
</dbReference>
<keyword evidence="6" id="KW-0016">Alginate biosynthesis</keyword>
<evidence type="ECO:0000313" key="10">
    <source>
        <dbReference type="Proteomes" id="UP000293671"/>
    </source>
</evidence>
<dbReference type="AlphaFoldDB" id="A0A4Q7VN17"/>
<evidence type="ECO:0000256" key="4">
    <source>
        <dbReference type="ARBA" id="ARBA00022729"/>
    </source>
</evidence>
<keyword evidence="10" id="KW-1185">Reference proteome</keyword>
<dbReference type="OrthoDB" id="8717445at2"/>
<dbReference type="RefSeq" id="WP_130431724.1">
    <property type="nucleotide sequence ID" value="NZ_SHKP01000006.1"/>
</dbReference>
<name>A0A4Q7VN17_9BURK</name>
<evidence type="ECO:0000256" key="6">
    <source>
        <dbReference type="ARBA" id="ARBA00022841"/>
    </source>
</evidence>
<keyword evidence="4" id="KW-0732">Signal</keyword>
<evidence type="ECO:0000256" key="7">
    <source>
        <dbReference type="SAM" id="MobiDB-lite"/>
    </source>
</evidence>
<feature type="region of interest" description="Disordered" evidence="7">
    <location>
        <begin position="153"/>
        <end position="172"/>
    </location>
</feature>
<comment type="pathway">
    <text evidence="2">Glycan biosynthesis; alginate biosynthesis.</text>
</comment>
<keyword evidence="9" id="KW-0378">Hydrolase</keyword>
<gene>
    <name evidence="9" type="ORF">EV670_1995</name>
</gene>
<dbReference type="GO" id="GO:0016787">
    <property type="term" value="F:hydrolase activity"/>
    <property type="evidence" value="ECO:0007669"/>
    <property type="project" value="UniProtKB-KW"/>
</dbReference>
<evidence type="ECO:0000313" key="9">
    <source>
        <dbReference type="EMBL" id="RZT97604.1"/>
    </source>
</evidence>
<reference evidence="9 10" key="1">
    <citation type="submission" date="2019-02" db="EMBL/GenBank/DDBJ databases">
        <title>Genomic Encyclopedia of Type Strains, Phase IV (KMG-IV): sequencing the most valuable type-strain genomes for metagenomic binning, comparative biology and taxonomic classification.</title>
        <authorList>
            <person name="Goeker M."/>
        </authorList>
    </citation>
    <scope>NUCLEOTIDE SEQUENCE [LARGE SCALE GENOMIC DNA]</scope>
    <source>
        <strain evidence="9 10">DSM 19570</strain>
    </source>
</reference>
<dbReference type="Pfam" id="PF16822">
    <property type="entry name" value="ALGX"/>
    <property type="match status" value="1"/>
</dbReference>
<keyword evidence="3 9" id="KW-0808">Transferase</keyword>
<dbReference type="GO" id="GO:0016740">
    <property type="term" value="F:transferase activity"/>
    <property type="evidence" value="ECO:0007669"/>
    <property type="project" value="UniProtKB-KW"/>
</dbReference>
<proteinExistence type="predicted"/>
<accession>A0A4Q7VN17</accession>
<comment type="caution">
    <text evidence="9">The sequence shown here is derived from an EMBL/GenBank/DDBJ whole genome shotgun (WGS) entry which is preliminary data.</text>
</comment>
<feature type="domain" description="AlgX/AlgJ SGNH hydrolase-like" evidence="8">
    <location>
        <begin position="177"/>
        <end position="335"/>
    </location>
</feature>
<sequence length="490" mass="53344">MTEEATFKRQPLLLSGHQDWQWSLDLPRNDKVVRDATLGLRIEGWVLPPAQLVSAQRPVQLWLRQVDAETPAFVLPLNVERKDVISKVLAQEPGGHPQLRCGYLAHVQLADGVWELGYALGEAVMWISRWNIGRPALRLVAVPTSAAAPAAREAAPAAAPTATPAPAAPPGPPPLKVLHGTEGWLFLDNDSNRSVDQFTGRLLLDEPALDQWQAYLDQGLALAASVHARHALVIAPSKEQVLPQHYPHPRAPLTVLDQVLALARPEHHVVDGAALLAAQPAPEACFMRTDTHWTDRGALQAVLAAIEALGFDAALARAAFEADSYRVIRNAGDLGLKFDPPVYAPTEFLVGHSPYEGARFDNRLPNFGRVMIFEQADAPLDDSLLMFGASSGYTMLKYLRRLFKRCVFVHSAGHVDPALVRHEQPGALLLQSNGRFLVEPPRTDFDTRGRVAAKLAEASEGLRAHVQALLQTGPTDAADTPYFAMLGACA</sequence>
<dbReference type="EMBL" id="SHKP01000006">
    <property type="protein sequence ID" value="RZT97604.1"/>
    <property type="molecule type" value="Genomic_DNA"/>
</dbReference>
<dbReference type="UniPathway" id="UPA00286"/>
<feature type="compositionally biased region" description="Low complexity" evidence="7">
    <location>
        <begin position="153"/>
        <end position="165"/>
    </location>
</feature>
<evidence type="ECO:0000259" key="8">
    <source>
        <dbReference type="Pfam" id="PF16822"/>
    </source>
</evidence>
<evidence type="ECO:0000256" key="1">
    <source>
        <dbReference type="ARBA" id="ARBA00004418"/>
    </source>
</evidence>
<keyword evidence="5" id="KW-0574">Periplasm</keyword>
<dbReference type="InterPro" id="IPR031811">
    <property type="entry name" value="ALGX/ALGJ_SGNH-like"/>
</dbReference>
<evidence type="ECO:0000256" key="2">
    <source>
        <dbReference type="ARBA" id="ARBA00005182"/>
    </source>
</evidence>
<dbReference type="GO" id="GO:0042597">
    <property type="term" value="C:periplasmic space"/>
    <property type="evidence" value="ECO:0007669"/>
    <property type="project" value="UniProtKB-SubCell"/>
</dbReference>
<protein>
    <submittedName>
        <fullName evidence="9">Acetyltransferase AlgX (SGNH hydrolase-like protein)</fullName>
    </submittedName>
</protein>
<evidence type="ECO:0000256" key="5">
    <source>
        <dbReference type="ARBA" id="ARBA00022764"/>
    </source>
</evidence>
<evidence type="ECO:0000256" key="3">
    <source>
        <dbReference type="ARBA" id="ARBA00022679"/>
    </source>
</evidence>
<comment type="subcellular location">
    <subcellularLocation>
        <location evidence="1">Periplasm</location>
    </subcellularLocation>
</comment>
<organism evidence="9 10">
    <name type="scientific">Rivibacter subsaxonicus</name>
    <dbReference type="NCBI Taxonomy" id="457575"/>
    <lineage>
        <taxon>Bacteria</taxon>
        <taxon>Pseudomonadati</taxon>
        <taxon>Pseudomonadota</taxon>
        <taxon>Betaproteobacteria</taxon>
        <taxon>Burkholderiales</taxon>
        <taxon>Rivibacter</taxon>
    </lineage>
</organism>
<dbReference type="Proteomes" id="UP000293671">
    <property type="component" value="Unassembled WGS sequence"/>
</dbReference>